<dbReference type="SUPFAM" id="SSF52540">
    <property type="entry name" value="P-loop containing nucleoside triphosphate hydrolases"/>
    <property type="match status" value="1"/>
</dbReference>
<dbReference type="PROSITE" id="PS51194">
    <property type="entry name" value="HELICASE_CTER"/>
    <property type="match status" value="1"/>
</dbReference>
<keyword evidence="6" id="KW-0347">Helicase</keyword>
<dbReference type="Proteomes" id="UP000532121">
    <property type="component" value="Unassembled WGS sequence"/>
</dbReference>
<dbReference type="Pfam" id="PF00271">
    <property type="entry name" value="Helicase_C"/>
    <property type="match status" value="1"/>
</dbReference>
<dbReference type="InterPro" id="IPR011545">
    <property type="entry name" value="DEAD/DEAH_box_helicase_dom"/>
</dbReference>
<dbReference type="GO" id="GO:0006310">
    <property type="term" value="P:DNA recombination"/>
    <property type="evidence" value="ECO:0007669"/>
    <property type="project" value="TreeGrafter"/>
</dbReference>
<organism evidence="6 7">
    <name type="scientific">Streptococcus ratti</name>
    <dbReference type="NCBI Taxonomy" id="1341"/>
    <lineage>
        <taxon>Bacteria</taxon>
        <taxon>Bacillati</taxon>
        <taxon>Bacillota</taxon>
        <taxon>Bacilli</taxon>
        <taxon>Lactobacillales</taxon>
        <taxon>Streptococcaceae</taxon>
        <taxon>Streptococcus</taxon>
    </lineage>
</organism>
<proteinExistence type="predicted"/>
<reference evidence="6 7" key="1">
    <citation type="submission" date="2020-04" db="EMBL/GenBank/DDBJ databases">
        <title>MicrobeNet Type strains.</title>
        <authorList>
            <person name="Nicholson A.C."/>
        </authorList>
    </citation>
    <scope>NUCLEOTIDE SEQUENCE [LARGE SCALE GENOMIC DNA]</scope>
    <source>
        <strain evidence="6 7">DSM 22768</strain>
    </source>
</reference>
<dbReference type="InterPro" id="IPR027417">
    <property type="entry name" value="P-loop_NTPase"/>
</dbReference>
<keyword evidence="2" id="KW-0067">ATP-binding</keyword>
<dbReference type="Gene3D" id="3.40.50.300">
    <property type="entry name" value="P-loop containing nucleotide triphosphate hydrolases"/>
    <property type="match status" value="2"/>
</dbReference>
<dbReference type="Pfam" id="PF00270">
    <property type="entry name" value="DEAD"/>
    <property type="match status" value="1"/>
</dbReference>
<dbReference type="RefSeq" id="WP_003086453.1">
    <property type="nucleotide sequence ID" value="NZ_CP043405.1"/>
</dbReference>
<feature type="domain" description="Helicase ATP-binding" evidence="4">
    <location>
        <begin position="107"/>
        <end position="257"/>
    </location>
</feature>
<keyword evidence="6" id="KW-0378">Hydrolase</keyword>
<evidence type="ECO:0000256" key="2">
    <source>
        <dbReference type="ARBA" id="ARBA00022840"/>
    </source>
</evidence>
<keyword evidence="1" id="KW-0547">Nucleotide-binding</keyword>
<dbReference type="GO" id="GO:0006270">
    <property type="term" value="P:DNA replication initiation"/>
    <property type="evidence" value="ECO:0007669"/>
    <property type="project" value="TreeGrafter"/>
</dbReference>
<dbReference type="GO" id="GO:0006302">
    <property type="term" value="P:double-strand break repair"/>
    <property type="evidence" value="ECO:0007669"/>
    <property type="project" value="TreeGrafter"/>
</dbReference>
<dbReference type="AlphaFoldDB" id="A0A7X9QG16"/>
<keyword evidence="3" id="KW-0238">DNA-binding</keyword>
<dbReference type="PANTHER" id="PTHR30580">
    <property type="entry name" value="PRIMOSOMAL PROTEIN N"/>
    <property type="match status" value="1"/>
</dbReference>
<dbReference type="GO" id="GO:0005524">
    <property type="term" value="F:ATP binding"/>
    <property type="evidence" value="ECO:0007669"/>
    <property type="project" value="UniProtKB-KW"/>
</dbReference>
<accession>A0A7X9QG16</accession>
<dbReference type="GO" id="GO:0003677">
    <property type="term" value="F:DNA binding"/>
    <property type="evidence" value="ECO:0007669"/>
    <property type="project" value="UniProtKB-KW"/>
</dbReference>
<protein>
    <submittedName>
        <fullName evidence="6">DEAD/DEAH box helicase</fullName>
    </submittedName>
</protein>
<dbReference type="PROSITE" id="PS51192">
    <property type="entry name" value="HELICASE_ATP_BIND_1"/>
    <property type="match status" value="1"/>
</dbReference>
<dbReference type="SMART" id="SM00487">
    <property type="entry name" value="DEXDc"/>
    <property type="match status" value="1"/>
</dbReference>
<evidence type="ECO:0000259" key="5">
    <source>
        <dbReference type="PROSITE" id="PS51194"/>
    </source>
</evidence>
<evidence type="ECO:0000313" key="6">
    <source>
        <dbReference type="EMBL" id="NMD48908.1"/>
    </source>
</evidence>
<dbReference type="SMART" id="SM00490">
    <property type="entry name" value="HELICc"/>
    <property type="match status" value="1"/>
</dbReference>
<dbReference type="EMBL" id="JABASA010000006">
    <property type="protein sequence ID" value="NMD48908.1"/>
    <property type="molecule type" value="Genomic_DNA"/>
</dbReference>
<feature type="domain" description="Helicase C-terminal" evidence="5">
    <location>
        <begin position="286"/>
        <end position="433"/>
    </location>
</feature>
<dbReference type="PANTHER" id="PTHR30580:SF1">
    <property type="entry name" value="COMF OPERON PROTEIN 1"/>
    <property type="match status" value="1"/>
</dbReference>
<evidence type="ECO:0000256" key="3">
    <source>
        <dbReference type="ARBA" id="ARBA00023125"/>
    </source>
</evidence>
<comment type="caution">
    <text evidence="6">The sequence shown here is derived from an EMBL/GenBank/DDBJ whole genome shotgun (WGS) entry which is preliminary data.</text>
</comment>
<evidence type="ECO:0000313" key="7">
    <source>
        <dbReference type="Proteomes" id="UP000532121"/>
    </source>
</evidence>
<dbReference type="InterPro" id="IPR001650">
    <property type="entry name" value="Helicase_C-like"/>
</dbReference>
<name>A0A7X9QG16_STRRT</name>
<dbReference type="InterPro" id="IPR014001">
    <property type="entry name" value="Helicase_ATP-bd"/>
</dbReference>
<evidence type="ECO:0000256" key="1">
    <source>
        <dbReference type="ARBA" id="ARBA00022741"/>
    </source>
</evidence>
<gene>
    <name evidence="6" type="ORF">HHO37_04265</name>
</gene>
<sequence length="433" mass="49537">MEDLKNYYGRLWTESQLNDSLKKHAQSMPAMTEKFPYFICNRCGSKNSSENALPDGSVYCRGCLVFGRISSREKLFYFEQQVFPEIQALSWQGQLTSFQQAVSDSLRKAVKNKEDILVHAVTGAGKTEMIYKTLDDILRQGKAAALVSPRVDVCLELYKRLSRDFSCSISLLHAQSEAYERSPLVIATTHQLLRFYQAFDLLIVDEVDAFPFVDNKMLHYALNRCLKSDGVKVYLTATSTDKLDRQIKQGKLKQLHLARRFHAKPLVVPQSVWLNFSLEKLGQQKLPVRFLRYIRNQRQSRFPLLIFFPHIELGTLFAEALKKYFPDESIDFVSSLSPDRLEKVDGFRNGQIQILVSTTILERGVTFPNIDVFVMMANHRLFTKTALIQIAGRVGRSADRPTGALIFFHNGLNKAIKTAVFEIKEMNRRGGFI</sequence>
<evidence type="ECO:0000259" key="4">
    <source>
        <dbReference type="PROSITE" id="PS51192"/>
    </source>
</evidence>
<dbReference type="GO" id="GO:0043138">
    <property type="term" value="F:3'-5' DNA helicase activity"/>
    <property type="evidence" value="ECO:0007669"/>
    <property type="project" value="TreeGrafter"/>
</dbReference>